<proteinExistence type="predicted"/>
<reference evidence="2" key="1">
    <citation type="journal article" date="2017" name="Proc. Natl. Acad. Sci. U.S.A.">
        <title>Comparative genomics uncovers the prolific and distinctive metabolic potential of the cyanobacterial genus Moorea.</title>
        <authorList>
            <person name="Leao T."/>
            <person name="Castelao G."/>
            <person name="Korobeynikov A."/>
            <person name="Monroe E.A."/>
            <person name="Podell S."/>
            <person name="Glukhov E."/>
            <person name="Allen E.E."/>
            <person name="Gerwick W.H."/>
            <person name="Gerwick L."/>
        </authorList>
    </citation>
    <scope>NUCLEOTIDE SEQUENCE</scope>
    <source>
        <strain evidence="2">JHB</strain>
    </source>
</reference>
<organism evidence="2">
    <name type="scientific">Moorena producens (strain JHB)</name>
    <dbReference type="NCBI Taxonomy" id="1454205"/>
    <lineage>
        <taxon>Bacteria</taxon>
        <taxon>Bacillati</taxon>
        <taxon>Cyanobacteriota</taxon>
        <taxon>Cyanophyceae</taxon>
        <taxon>Coleofasciculales</taxon>
        <taxon>Coleofasciculaceae</taxon>
        <taxon>Moorena</taxon>
    </lineage>
</organism>
<sequence length="74" mass="8319">MAKRPRYANNLPTFKLSPLTNLKPSNLKPSNLQPSNLQPSNLQPVTYSHPNMMQTTIKTVESPCNLICKLSPRN</sequence>
<dbReference type="EMBL" id="CP017708">
    <property type="protein sequence ID" value="WAN69452.1"/>
    <property type="molecule type" value="Genomic_DNA"/>
</dbReference>
<reference evidence="2" key="2">
    <citation type="submission" date="2022-10" db="EMBL/GenBank/DDBJ databases">
        <authorList>
            <person name="Ngo T.-E."/>
        </authorList>
    </citation>
    <scope>NUCLEOTIDE SEQUENCE</scope>
    <source>
        <strain evidence="2">JHB</strain>
    </source>
</reference>
<gene>
    <name evidence="2" type="ORF">BJP36_35780</name>
</gene>
<feature type="region of interest" description="Disordered" evidence="1">
    <location>
        <begin position="1"/>
        <end position="40"/>
    </location>
</feature>
<dbReference type="AlphaFoldDB" id="A0A9Q9STR2"/>
<feature type="compositionally biased region" description="Polar residues" evidence="1">
    <location>
        <begin position="18"/>
        <end position="40"/>
    </location>
</feature>
<accession>A0A9Q9STR2</accession>
<name>A0A9Q9STR2_MOOP1</name>
<evidence type="ECO:0000313" key="2">
    <source>
        <dbReference type="EMBL" id="WAN69452.1"/>
    </source>
</evidence>
<protein>
    <submittedName>
        <fullName evidence="2">Uncharacterized protein</fullName>
    </submittedName>
</protein>
<evidence type="ECO:0000256" key="1">
    <source>
        <dbReference type="SAM" id="MobiDB-lite"/>
    </source>
</evidence>
<dbReference type="Proteomes" id="UP000176944">
    <property type="component" value="Chromosome"/>
</dbReference>